<dbReference type="InterPro" id="IPR001789">
    <property type="entry name" value="Sig_transdc_resp-reg_receiver"/>
</dbReference>
<dbReference type="EMBL" id="DSTK01000034">
    <property type="protein sequence ID" value="HFK97823.1"/>
    <property type="molecule type" value="Genomic_DNA"/>
</dbReference>
<dbReference type="Pfam" id="PF00512">
    <property type="entry name" value="HisKA"/>
    <property type="match status" value="1"/>
</dbReference>
<feature type="domain" description="PAS" evidence="14">
    <location>
        <begin position="315"/>
        <end position="372"/>
    </location>
</feature>
<gene>
    <name evidence="16" type="ORF">ENS06_10955</name>
</gene>
<dbReference type="InterPro" id="IPR013656">
    <property type="entry name" value="PAS_4"/>
</dbReference>
<dbReference type="Gene3D" id="3.40.190.10">
    <property type="entry name" value="Periplasmic binding protein-like II"/>
    <property type="match status" value="2"/>
</dbReference>
<dbReference type="Pfam" id="PF13426">
    <property type="entry name" value="PAS_9"/>
    <property type="match status" value="1"/>
</dbReference>
<dbReference type="PRINTS" id="PR00344">
    <property type="entry name" value="BCTRLSENSOR"/>
</dbReference>
<feature type="domain" description="Response regulatory" evidence="13">
    <location>
        <begin position="846"/>
        <end position="961"/>
    </location>
</feature>
<dbReference type="InterPro" id="IPR036097">
    <property type="entry name" value="HisK_dim/P_sf"/>
</dbReference>
<dbReference type="SUPFAM" id="SSF52172">
    <property type="entry name" value="CheY-like"/>
    <property type="match status" value="1"/>
</dbReference>
<evidence type="ECO:0000256" key="9">
    <source>
        <dbReference type="PROSITE-ProRule" id="PRU00169"/>
    </source>
</evidence>
<dbReference type="SUPFAM" id="SSF55874">
    <property type="entry name" value="ATPase domain of HSP90 chaperone/DNA topoisomerase II/histidine kinase"/>
    <property type="match status" value="1"/>
</dbReference>
<keyword evidence="10" id="KW-1133">Transmembrane helix</keyword>
<keyword evidence="3 9" id="KW-0597">Phosphoprotein</keyword>
<dbReference type="InterPro" id="IPR035965">
    <property type="entry name" value="PAS-like_dom_sf"/>
</dbReference>
<dbReference type="InterPro" id="IPR003661">
    <property type="entry name" value="HisK_dim/P_dom"/>
</dbReference>
<evidence type="ECO:0000256" key="1">
    <source>
        <dbReference type="ARBA" id="ARBA00000085"/>
    </source>
</evidence>
<proteinExistence type="predicted"/>
<evidence type="ECO:0000256" key="8">
    <source>
        <dbReference type="ARBA" id="ARBA00023012"/>
    </source>
</evidence>
<dbReference type="InterPro" id="IPR036890">
    <property type="entry name" value="HATPase_C_sf"/>
</dbReference>
<evidence type="ECO:0000259" key="14">
    <source>
        <dbReference type="PROSITE" id="PS50112"/>
    </source>
</evidence>
<dbReference type="SMART" id="SM00091">
    <property type="entry name" value="PAS"/>
    <property type="match status" value="2"/>
</dbReference>
<evidence type="ECO:0000256" key="5">
    <source>
        <dbReference type="ARBA" id="ARBA00022741"/>
    </source>
</evidence>
<dbReference type="InterPro" id="IPR000014">
    <property type="entry name" value="PAS"/>
</dbReference>
<evidence type="ECO:0000256" key="3">
    <source>
        <dbReference type="ARBA" id="ARBA00022553"/>
    </source>
</evidence>
<accession>A0A832EK82</accession>
<dbReference type="SMART" id="SM00062">
    <property type="entry name" value="PBPb"/>
    <property type="match status" value="1"/>
</dbReference>
<dbReference type="SUPFAM" id="SSF55785">
    <property type="entry name" value="PYP-like sensor domain (PAS domain)"/>
    <property type="match status" value="2"/>
</dbReference>
<dbReference type="SUPFAM" id="SSF47384">
    <property type="entry name" value="Homodimeric domain of signal transducing histidine kinase"/>
    <property type="match status" value="1"/>
</dbReference>
<dbReference type="PANTHER" id="PTHR43065">
    <property type="entry name" value="SENSOR HISTIDINE KINASE"/>
    <property type="match status" value="1"/>
</dbReference>
<dbReference type="PROSITE" id="PS50112">
    <property type="entry name" value="PAS"/>
    <property type="match status" value="2"/>
</dbReference>
<keyword evidence="10" id="KW-0472">Membrane</keyword>
<evidence type="ECO:0000259" key="12">
    <source>
        <dbReference type="PROSITE" id="PS50109"/>
    </source>
</evidence>
<evidence type="ECO:0000313" key="16">
    <source>
        <dbReference type="EMBL" id="HFK97823.1"/>
    </source>
</evidence>
<organism evidence="16">
    <name type="scientific">Desulfacinum infernum</name>
    <dbReference type="NCBI Taxonomy" id="35837"/>
    <lineage>
        <taxon>Bacteria</taxon>
        <taxon>Pseudomonadati</taxon>
        <taxon>Thermodesulfobacteriota</taxon>
        <taxon>Syntrophobacteria</taxon>
        <taxon>Syntrophobacterales</taxon>
        <taxon>Syntrophobacteraceae</taxon>
        <taxon>Desulfacinum</taxon>
    </lineage>
</organism>
<dbReference type="NCBIfam" id="TIGR00229">
    <property type="entry name" value="sensory_box"/>
    <property type="match status" value="3"/>
</dbReference>
<dbReference type="Pfam" id="PF00072">
    <property type="entry name" value="Response_reg"/>
    <property type="match status" value="1"/>
</dbReference>
<keyword evidence="7" id="KW-0067">ATP-binding</keyword>
<dbReference type="GO" id="GO:0005524">
    <property type="term" value="F:ATP binding"/>
    <property type="evidence" value="ECO:0007669"/>
    <property type="project" value="UniProtKB-KW"/>
</dbReference>
<feature type="modified residue" description="4-aspartylphosphate" evidence="9">
    <location>
        <position position="896"/>
    </location>
</feature>
<keyword evidence="6" id="KW-0418">Kinase</keyword>
<keyword evidence="10" id="KW-0812">Transmembrane</keyword>
<evidence type="ECO:0000256" key="11">
    <source>
        <dbReference type="SAM" id="SignalP"/>
    </source>
</evidence>
<dbReference type="Pfam" id="PF02518">
    <property type="entry name" value="HATPase_c"/>
    <property type="match status" value="1"/>
</dbReference>
<dbReference type="CDD" id="cd00130">
    <property type="entry name" value="PAS"/>
    <property type="match status" value="2"/>
</dbReference>
<keyword evidence="8" id="KW-0902">Two-component regulatory system</keyword>
<dbReference type="Gene3D" id="1.10.287.130">
    <property type="match status" value="1"/>
</dbReference>
<reference evidence="16" key="1">
    <citation type="journal article" date="2020" name="mSystems">
        <title>Genome- and Community-Level Interaction Insights into Carbon Utilization and Element Cycling Functions of Hydrothermarchaeota in Hydrothermal Sediment.</title>
        <authorList>
            <person name="Zhou Z."/>
            <person name="Liu Y."/>
            <person name="Xu W."/>
            <person name="Pan J."/>
            <person name="Luo Z.H."/>
            <person name="Li M."/>
        </authorList>
    </citation>
    <scope>NUCLEOTIDE SEQUENCE [LARGE SCALE GENOMIC DNA]</scope>
    <source>
        <strain evidence="16">SpSt-456</strain>
    </source>
</reference>
<dbReference type="AlphaFoldDB" id="A0A832EK82"/>
<dbReference type="InterPro" id="IPR011006">
    <property type="entry name" value="CheY-like_superfamily"/>
</dbReference>
<dbReference type="SMART" id="SM00387">
    <property type="entry name" value="HATPase_c"/>
    <property type="match status" value="1"/>
</dbReference>
<keyword evidence="4" id="KW-0808">Transferase</keyword>
<dbReference type="SUPFAM" id="SSF53850">
    <property type="entry name" value="Periplasmic binding protein-like II"/>
    <property type="match status" value="1"/>
</dbReference>
<feature type="transmembrane region" description="Helical" evidence="10">
    <location>
        <begin position="262"/>
        <end position="280"/>
    </location>
</feature>
<comment type="catalytic activity">
    <reaction evidence="1">
        <text>ATP + protein L-histidine = ADP + protein N-phospho-L-histidine.</text>
        <dbReference type="EC" id="2.7.13.3"/>
    </reaction>
</comment>
<evidence type="ECO:0000259" key="13">
    <source>
        <dbReference type="PROSITE" id="PS50110"/>
    </source>
</evidence>
<dbReference type="Pfam" id="PF08448">
    <property type="entry name" value="PAS_4"/>
    <property type="match status" value="1"/>
</dbReference>
<dbReference type="InterPro" id="IPR003594">
    <property type="entry name" value="HATPase_dom"/>
</dbReference>
<dbReference type="Gene3D" id="3.30.450.20">
    <property type="entry name" value="PAS domain"/>
    <property type="match status" value="2"/>
</dbReference>
<evidence type="ECO:0000256" key="7">
    <source>
        <dbReference type="ARBA" id="ARBA00022840"/>
    </source>
</evidence>
<dbReference type="Gene3D" id="3.40.50.2300">
    <property type="match status" value="1"/>
</dbReference>
<feature type="domain" description="PAC" evidence="15">
    <location>
        <begin position="532"/>
        <end position="587"/>
    </location>
</feature>
<dbReference type="PROSITE" id="PS50110">
    <property type="entry name" value="RESPONSE_REGULATORY"/>
    <property type="match status" value="1"/>
</dbReference>
<keyword evidence="11" id="KW-0732">Signal</keyword>
<evidence type="ECO:0000256" key="10">
    <source>
        <dbReference type="SAM" id="Phobius"/>
    </source>
</evidence>
<evidence type="ECO:0000259" key="15">
    <source>
        <dbReference type="PROSITE" id="PS50113"/>
    </source>
</evidence>
<dbReference type="PROSITE" id="PS50113">
    <property type="entry name" value="PAC"/>
    <property type="match status" value="1"/>
</dbReference>
<dbReference type="InterPro" id="IPR005467">
    <property type="entry name" value="His_kinase_dom"/>
</dbReference>
<feature type="chain" id="PRO_5033054276" description="histidine kinase" evidence="11">
    <location>
        <begin position="24"/>
        <end position="972"/>
    </location>
</feature>
<feature type="domain" description="Histidine kinase" evidence="12">
    <location>
        <begin position="600"/>
        <end position="823"/>
    </location>
</feature>
<evidence type="ECO:0000256" key="4">
    <source>
        <dbReference type="ARBA" id="ARBA00022679"/>
    </source>
</evidence>
<sequence length="972" mass="109221">MREIRRACIAVFCFIFTMLSGTAEGQIVRVCTYDGFPLTFRDASGKPSGLFVDIVNEIAGKEKWSLAYRHDTWENCLNAVRENDVDLLVAIAETEDRRRYVRFNRETVLVNWGVLFTTKNSPIESIVELQDKKIAVLRADVYVRPLSDLLSRFGIQVQYVDVASYDAVMSMLEEHRVDLGLVNRIYGAFAQSRYRVQSTPIVVHPVEVKFAVSLEAPSMLCDAIDRHLKEWKQQENSFLQEALSRWLQIPLGTPKEAAFRRYFYAALGGVLVLALLAIVLRKQVGQKARLIQEVHGQLTDAETRRQAAQEALAEVEDWYRAVFQKADDALFILDEAGRILECNPAATRMFQIPSEDFLGRTPMDFSPTVHPDGSLSQDRGRAFLEATLAGCPQRFNWQHKKANGEIFDAEVQLSLLFQKGEARVLASVRDVSHQKALETEREKHRIYLETVLDGIPVALFVIDLKGHVVFWNRMCETITGMSKSVVLGRPLDLRPILEGKDLPIPAMLLLQMTPEEFLQSHPEWNAQPLPFHSEGIQLTGKIRVNGDKRYVSVVAARLRDMNGQLLGVVQCARDITHEVQMQKQLLHSQKMEAIGKLSGGIAHDFNNILTIILGYCDLIRKTTDLDPTIAKRVHEIEKTVERASNLTRQLLAFSRKQIMQPVALDMNRLIESLAKMLDRLVGEDIHIDRQLDENLWSVWADPVFLEQILLNLVINARDAMPSGGKLTIQTSNLSLTKSRDAGLFTILPGEYVSLRVGDTGHGIPPEVQPRIFEPFFTTKPEGRGTGLGLATVYGIVKQLGGYILLESAVGKGTIFDILLPRTLKKPEENYQKPTLGAPMDAGGKETILVVEDEEALRNMIEEVLRGSGYGVFTASSGAEALKILHRVSDIDLVITDVVMPEMNGVTLSRKITRYAPQMPVLFISGYADEQLAHRGILVPDVRFLAKPFTAKQLLRVVREVLQRSGRQESHHA</sequence>
<dbReference type="SMART" id="SM00388">
    <property type="entry name" value="HisKA"/>
    <property type="match status" value="1"/>
</dbReference>
<comment type="caution">
    <text evidence="16">The sequence shown here is derived from an EMBL/GenBank/DDBJ whole genome shotgun (WGS) entry which is preliminary data.</text>
</comment>
<dbReference type="GO" id="GO:0000155">
    <property type="term" value="F:phosphorelay sensor kinase activity"/>
    <property type="evidence" value="ECO:0007669"/>
    <property type="project" value="InterPro"/>
</dbReference>
<name>A0A832EK82_9BACT</name>
<dbReference type="InterPro" id="IPR004358">
    <property type="entry name" value="Sig_transdc_His_kin-like_C"/>
</dbReference>
<dbReference type="InterPro" id="IPR000700">
    <property type="entry name" value="PAS-assoc_C"/>
</dbReference>
<dbReference type="Pfam" id="PF00497">
    <property type="entry name" value="SBP_bac_3"/>
    <property type="match status" value="1"/>
</dbReference>
<feature type="signal peptide" evidence="11">
    <location>
        <begin position="1"/>
        <end position="23"/>
    </location>
</feature>
<evidence type="ECO:0000256" key="6">
    <source>
        <dbReference type="ARBA" id="ARBA00022777"/>
    </source>
</evidence>
<dbReference type="PANTHER" id="PTHR43065:SF46">
    <property type="entry name" value="C4-DICARBOXYLATE TRANSPORT SENSOR PROTEIN DCTB"/>
    <property type="match status" value="1"/>
</dbReference>
<evidence type="ECO:0000256" key="2">
    <source>
        <dbReference type="ARBA" id="ARBA00012438"/>
    </source>
</evidence>
<dbReference type="PROSITE" id="PS50109">
    <property type="entry name" value="HIS_KIN"/>
    <property type="match status" value="1"/>
</dbReference>
<dbReference type="EC" id="2.7.13.3" evidence="2"/>
<dbReference type="InterPro" id="IPR001638">
    <property type="entry name" value="Solute-binding_3/MltF_N"/>
</dbReference>
<dbReference type="SMART" id="SM00448">
    <property type="entry name" value="REC"/>
    <property type="match status" value="1"/>
</dbReference>
<feature type="domain" description="PAS" evidence="14">
    <location>
        <begin position="444"/>
        <end position="501"/>
    </location>
</feature>
<keyword evidence="5" id="KW-0547">Nucleotide-binding</keyword>
<dbReference type="Gene3D" id="3.30.565.10">
    <property type="entry name" value="Histidine kinase-like ATPase, C-terminal domain"/>
    <property type="match status" value="1"/>
</dbReference>
<protein>
    <recommendedName>
        <fullName evidence="2">histidine kinase</fullName>
        <ecNumber evidence="2">2.7.13.3</ecNumber>
    </recommendedName>
</protein>
<dbReference type="CDD" id="cd00082">
    <property type="entry name" value="HisKA"/>
    <property type="match status" value="1"/>
</dbReference>